<dbReference type="EMBL" id="ARYM01000024">
    <property type="protein sequence ID" value="KCZ97168.1"/>
    <property type="molecule type" value="Genomic_DNA"/>
</dbReference>
<gene>
    <name evidence="7" type="primary">gloB</name>
    <name evidence="9" type="ORF">HPO_16375</name>
</gene>
<keyword evidence="5 7" id="KW-0378">Hydrolase</keyword>
<accession>A0A062VCQ0</accession>
<evidence type="ECO:0000256" key="2">
    <source>
        <dbReference type="ARBA" id="ARBA00004963"/>
    </source>
</evidence>
<dbReference type="PATRIC" id="fig|1280954.3.peg.3305"/>
<dbReference type="GO" id="GO:0046872">
    <property type="term" value="F:metal ion binding"/>
    <property type="evidence" value="ECO:0007669"/>
    <property type="project" value="UniProtKB-KW"/>
</dbReference>
<feature type="binding site" evidence="7">
    <location>
        <position position="135"/>
    </location>
    <ligand>
        <name>Zn(2+)</name>
        <dbReference type="ChEBI" id="CHEBI:29105"/>
        <label>2</label>
    </ligand>
</feature>
<organism evidence="9 10">
    <name type="scientific">Hyphomonas polymorpha PS728</name>
    <dbReference type="NCBI Taxonomy" id="1280954"/>
    <lineage>
        <taxon>Bacteria</taxon>
        <taxon>Pseudomonadati</taxon>
        <taxon>Pseudomonadota</taxon>
        <taxon>Alphaproteobacteria</taxon>
        <taxon>Hyphomonadales</taxon>
        <taxon>Hyphomonadaceae</taxon>
        <taxon>Hyphomonas</taxon>
    </lineage>
</organism>
<evidence type="ECO:0000313" key="10">
    <source>
        <dbReference type="Proteomes" id="UP000027100"/>
    </source>
</evidence>
<evidence type="ECO:0000313" key="9">
    <source>
        <dbReference type="EMBL" id="KCZ97168.1"/>
    </source>
</evidence>
<comment type="caution">
    <text evidence="9">The sequence shown here is derived from an EMBL/GenBank/DDBJ whole genome shotgun (WGS) entry which is preliminary data.</text>
</comment>
<feature type="binding site" evidence="7">
    <location>
        <position position="60"/>
    </location>
    <ligand>
        <name>Zn(2+)</name>
        <dbReference type="ChEBI" id="CHEBI:29105"/>
        <label>1</label>
    </ligand>
</feature>
<sequence>MSVLIEIHQFPCLNDNYGYLVHEPGSGATIAIDTPDADVYLAEAEKMGWQISEIWNTHWHPDHAGGNLKIKEVTGCRIIGPAGEADKIPGIDKRLKGGDRVELGAATATVIDVPGHTLGHIAFHFPDQDVAFVGDAVFALGCGRVFEGTMEMMWESLKRIKKLPKKTRLYCAHEYTASNAKFAVTIEPENKALKEYVAWIEKRRAEGKPTVPALLERELETNPFLRADLPEMQLAMGHAGNAAATFGEIRGRKDRF</sequence>
<dbReference type="InterPro" id="IPR032282">
    <property type="entry name" value="HAGH_C"/>
</dbReference>
<comment type="function">
    <text evidence="7">Thiolesterase that catalyzes the hydrolysis of S-D-lactoyl-glutathione to form glutathione and D-lactic acid.</text>
</comment>
<dbReference type="InterPro" id="IPR050110">
    <property type="entry name" value="Glyoxalase_II_hydrolase"/>
</dbReference>
<dbReference type="PANTHER" id="PTHR43705">
    <property type="entry name" value="HYDROXYACYLGLUTATHIONE HYDROLASE"/>
    <property type="match status" value="1"/>
</dbReference>
<dbReference type="EC" id="3.1.2.6" evidence="7"/>
<dbReference type="HAMAP" id="MF_01374">
    <property type="entry name" value="Glyoxalase_2"/>
    <property type="match status" value="1"/>
</dbReference>
<proteinExistence type="inferred from homology"/>
<protein>
    <recommendedName>
        <fullName evidence="7">Hydroxyacylglutathione hydrolase</fullName>
        <ecNumber evidence="7">3.1.2.6</ecNumber>
    </recommendedName>
    <alternativeName>
        <fullName evidence="7">Glyoxalase II</fullName>
        <shortName evidence="7">Glx II</shortName>
    </alternativeName>
</protein>
<feature type="binding site" evidence="7">
    <location>
        <position position="173"/>
    </location>
    <ligand>
        <name>Zn(2+)</name>
        <dbReference type="ChEBI" id="CHEBI:29105"/>
        <label>2</label>
    </ligand>
</feature>
<dbReference type="Proteomes" id="UP000027100">
    <property type="component" value="Unassembled WGS sequence"/>
</dbReference>
<dbReference type="InterPro" id="IPR017782">
    <property type="entry name" value="Hydroxyacylglutathione_Hdrlase"/>
</dbReference>
<name>A0A062VCQ0_9PROT</name>
<feature type="binding site" evidence="7">
    <location>
        <position position="135"/>
    </location>
    <ligand>
        <name>Zn(2+)</name>
        <dbReference type="ChEBI" id="CHEBI:29105"/>
        <label>1</label>
    </ligand>
</feature>
<dbReference type="GO" id="GO:0019243">
    <property type="term" value="P:methylglyoxal catabolic process to D-lactate via S-lactoyl-glutathione"/>
    <property type="evidence" value="ECO:0007669"/>
    <property type="project" value="UniProtKB-UniRule"/>
</dbReference>
<dbReference type="InterPro" id="IPR001279">
    <property type="entry name" value="Metallo-B-lactamas"/>
</dbReference>
<dbReference type="RefSeq" id="WP_035601185.1">
    <property type="nucleotide sequence ID" value="NZ_ARYM01000024.1"/>
</dbReference>
<keyword evidence="6 7" id="KW-0862">Zinc</keyword>
<comment type="catalytic activity">
    <reaction evidence="1 7">
        <text>an S-(2-hydroxyacyl)glutathione + H2O = a 2-hydroxy carboxylate + glutathione + H(+)</text>
        <dbReference type="Rhea" id="RHEA:21864"/>
        <dbReference type="ChEBI" id="CHEBI:15377"/>
        <dbReference type="ChEBI" id="CHEBI:15378"/>
        <dbReference type="ChEBI" id="CHEBI:57925"/>
        <dbReference type="ChEBI" id="CHEBI:58896"/>
        <dbReference type="ChEBI" id="CHEBI:71261"/>
        <dbReference type="EC" id="3.1.2.6"/>
    </reaction>
</comment>
<evidence type="ECO:0000256" key="6">
    <source>
        <dbReference type="ARBA" id="ARBA00022833"/>
    </source>
</evidence>
<evidence type="ECO:0000256" key="4">
    <source>
        <dbReference type="ARBA" id="ARBA00022723"/>
    </source>
</evidence>
<dbReference type="GO" id="GO:0004416">
    <property type="term" value="F:hydroxyacylglutathione hydrolase activity"/>
    <property type="evidence" value="ECO:0007669"/>
    <property type="project" value="UniProtKB-UniRule"/>
</dbReference>
<dbReference type="OrthoDB" id="9802248at2"/>
<dbReference type="UniPathway" id="UPA00619">
    <property type="reaction ID" value="UER00676"/>
</dbReference>
<dbReference type="STRING" id="1280954.HPO_16375"/>
<dbReference type="eggNOG" id="COG0491">
    <property type="taxonomic scope" value="Bacteria"/>
</dbReference>
<evidence type="ECO:0000256" key="5">
    <source>
        <dbReference type="ARBA" id="ARBA00022801"/>
    </source>
</evidence>
<reference evidence="9 10" key="1">
    <citation type="journal article" date="2014" name="Antonie Van Leeuwenhoek">
        <title>Hyphomonas beringensis sp. nov. and Hyphomonas chukchiensis sp. nov., isolated from surface seawater of the Bering Sea and Chukchi Sea.</title>
        <authorList>
            <person name="Li C."/>
            <person name="Lai Q."/>
            <person name="Li G."/>
            <person name="Dong C."/>
            <person name="Wang J."/>
            <person name="Liao Y."/>
            <person name="Shao Z."/>
        </authorList>
    </citation>
    <scope>NUCLEOTIDE SEQUENCE [LARGE SCALE GENOMIC DNA]</scope>
    <source>
        <strain evidence="9 10">PS728</strain>
    </source>
</reference>
<dbReference type="SUPFAM" id="SSF56281">
    <property type="entry name" value="Metallo-hydrolase/oxidoreductase"/>
    <property type="match status" value="1"/>
</dbReference>
<comment type="cofactor">
    <cofactor evidence="7">
        <name>Zn(2+)</name>
        <dbReference type="ChEBI" id="CHEBI:29105"/>
    </cofactor>
    <text evidence="7">Binds 2 Zn(2+) ions per subunit.</text>
</comment>
<comment type="pathway">
    <text evidence="2 7">Secondary metabolite metabolism; methylglyoxal degradation; (R)-lactate from methylglyoxal: step 2/2.</text>
</comment>
<dbReference type="Gene3D" id="3.60.15.10">
    <property type="entry name" value="Ribonuclease Z/Hydroxyacylglutathione hydrolase-like"/>
    <property type="match status" value="1"/>
</dbReference>
<evidence type="ECO:0000256" key="1">
    <source>
        <dbReference type="ARBA" id="ARBA00001623"/>
    </source>
</evidence>
<keyword evidence="10" id="KW-1185">Reference proteome</keyword>
<feature type="domain" description="Metallo-beta-lactamase" evidence="8">
    <location>
        <begin position="15"/>
        <end position="173"/>
    </location>
</feature>
<keyword evidence="4 7" id="KW-0479">Metal-binding</keyword>
<dbReference type="SMART" id="SM00849">
    <property type="entry name" value="Lactamase_B"/>
    <property type="match status" value="1"/>
</dbReference>
<dbReference type="Pfam" id="PF16123">
    <property type="entry name" value="HAGH_C"/>
    <property type="match status" value="1"/>
</dbReference>
<comment type="subunit">
    <text evidence="7">Monomer.</text>
</comment>
<dbReference type="NCBIfam" id="TIGR03413">
    <property type="entry name" value="GSH_gloB"/>
    <property type="match status" value="1"/>
</dbReference>
<feature type="binding site" evidence="7">
    <location>
        <position position="62"/>
    </location>
    <ligand>
        <name>Zn(2+)</name>
        <dbReference type="ChEBI" id="CHEBI:29105"/>
        <label>2</label>
    </ligand>
</feature>
<dbReference type="InterPro" id="IPR035680">
    <property type="entry name" value="Clx_II_MBL"/>
</dbReference>
<dbReference type="Pfam" id="PF00753">
    <property type="entry name" value="Lactamase_B"/>
    <property type="match status" value="1"/>
</dbReference>
<dbReference type="AlphaFoldDB" id="A0A062VCQ0"/>
<dbReference type="CDD" id="cd07723">
    <property type="entry name" value="hydroxyacylglutathione_hydrolase_MBL-fold"/>
    <property type="match status" value="1"/>
</dbReference>
<evidence type="ECO:0000256" key="7">
    <source>
        <dbReference type="HAMAP-Rule" id="MF_01374"/>
    </source>
</evidence>
<feature type="binding site" evidence="7">
    <location>
        <position position="116"/>
    </location>
    <ligand>
        <name>Zn(2+)</name>
        <dbReference type="ChEBI" id="CHEBI:29105"/>
        <label>1</label>
    </ligand>
</feature>
<feature type="binding site" evidence="7">
    <location>
        <position position="58"/>
    </location>
    <ligand>
        <name>Zn(2+)</name>
        <dbReference type="ChEBI" id="CHEBI:29105"/>
        <label>1</label>
    </ligand>
</feature>
<feature type="binding site" evidence="7">
    <location>
        <position position="63"/>
    </location>
    <ligand>
        <name>Zn(2+)</name>
        <dbReference type="ChEBI" id="CHEBI:29105"/>
        <label>2</label>
    </ligand>
</feature>
<dbReference type="PIRSF" id="PIRSF005457">
    <property type="entry name" value="Glx"/>
    <property type="match status" value="1"/>
</dbReference>
<evidence type="ECO:0000259" key="8">
    <source>
        <dbReference type="SMART" id="SM00849"/>
    </source>
</evidence>
<dbReference type="InterPro" id="IPR036866">
    <property type="entry name" value="RibonucZ/Hydroxyglut_hydro"/>
</dbReference>
<evidence type="ECO:0000256" key="3">
    <source>
        <dbReference type="ARBA" id="ARBA00006759"/>
    </source>
</evidence>
<comment type="similarity">
    <text evidence="3 7">Belongs to the metallo-beta-lactamase superfamily. Glyoxalase II family.</text>
</comment>
<dbReference type="PANTHER" id="PTHR43705:SF1">
    <property type="entry name" value="HYDROXYACYLGLUTATHIONE HYDROLASE GLOB"/>
    <property type="match status" value="1"/>
</dbReference>